<proteinExistence type="predicted"/>
<dbReference type="EMBL" id="FN543107">
    <property type="protein sequence ID" value="CBA32239.1"/>
    <property type="molecule type" value="Genomic_DNA"/>
</dbReference>
<name>C9YEV8_CURXX</name>
<gene>
    <name evidence="1" type="ORF">Csp_D31140</name>
</gene>
<protein>
    <submittedName>
        <fullName evidence="1">Uncharacterized protein</fullName>
    </submittedName>
</protein>
<dbReference type="Gene3D" id="3.40.50.300">
    <property type="entry name" value="P-loop containing nucleotide triphosphate hydrolases"/>
    <property type="match status" value="1"/>
</dbReference>
<dbReference type="AlphaFoldDB" id="C9YEV8"/>
<evidence type="ECO:0000313" key="1">
    <source>
        <dbReference type="EMBL" id="CBA32239.1"/>
    </source>
</evidence>
<reference evidence="1" key="1">
    <citation type="journal article" date="2010" name="Nature">
        <title>The Dynamic genome of Hydra.</title>
        <authorList>
            <person name="Chapman J.A."/>
            <person name="Kirkness E.F."/>
            <person name="Simakov O."/>
            <person name="Hampson S.E."/>
            <person name="Mitros T."/>
            <person name="Weinmaier T."/>
            <person name="Rattei T."/>
            <person name="Balasubramanian P.G."/>
            <person name="Borman J."/>
            <person name="Busam D."/>
            <person name="Disbennett K."/>
            <person name="Pfannkoch C."/>
            <person name="Sumin N."/>
            <person name="Sutton G."/>
            <person name="Viswanathan L."/>
            <person name="Walenz B."/>
            <person name="Goodstein D.M."/>
            <person name="Hellsten U."/>
            <person name="Kawashima T."/>
            <person name="Prochnik S.E."/>
            <person name="Putnam N.H."/>
            <person name="Shu S."/>
            <person name="Blumberg B."/>
            <person name="Dana C.E."/>
            <person name="Gee L."/>
            <person name="Kibler D.F."/>
            <person name="Law L."/>
            <person name="Lindgens D."/>
            <person name="Martinez D.E."/>
            <person name="Peng J."/>
            <person name="Wigge P.A."/>
            <person name="Bertulat B."/>
            <person name="Guder C."/>
            <person name="Nakamura Y."/>
            <person name="Ozbek S."/>
            <person name="Watanabe H."/>
            <person name="Khalturin K."/>
            <person name="Hemmrich G."/>
            <person name="Franke A."/>
            <person name="Augustin R."/>
            <person name="Fraune S."/>
            <person name="Hayakawa E."/>
            <person name="Hayakawa S."/>
            <person name="Hirose M."/>
            <person name="Hwang J."/>
            <person name="Ikeo K."/>
            <person name="Nishimiya-Fujisawa C."/>
            <person name="Ogura A."/>
            <person name="Takahashi T."/>
            <person name="Steinmetz P.R."/>
            <person name="Zhang X."/>
            <person name="Aufschnaiter R."/>
            <person name="Eder M.K."/>
            <person name="Gorny A.K."/>
            <person name="Salvenmoser W."/>
            <person name="Heimberg A.M."/>
            <person name="Wheeler B.M."/>
            <person name="Peterson K.J."/>
            <person name="Boettger A."/>
            <person name="Tischler P."/>
            <person name="Wolf A."/>
            <person name="Gojobori T."/>
            <person name="Remington K.A."/>
            <person name="Strausberg R.L."/>
            <person name="Venter J."/>
            <person name="Technau U."/>
            <person name="Hobmayer B."/>
            <person name="Bosch T.C."/>
            <person name="Holstein T.W."/>
            <person name="Fujisawa T."/>
            <person name="Bode H.R."/>
            <person name="David C.N."/>
            <person name="Rokhsar D.S."/>
            <person name="Steele R.E."/>
        </authorList>
    </citation>
    <scope>NUCLEOTIDE SEQUENCE</scope>
</reference>
<sequence>MTHEMNFARRVSNRVIFMHQGRVHEMGPPAELFGNPQTPELQQFLKSLHD</sequence>
<dbReference type="InterPro" id="IPR027417">
    <property type="entry name" value="P-loop_NTPase"/>
</dbReference>
<dbReference type="SUPFAM" id="SSF52540">
    <property type="entry name" value="P-loop containing nucleoside triphosphate hydrolases"/>
    <property type="match status" value="1"/>
</dbReference>
<organism evidence="1">
    <name type="scientific">Curvibacter symbiont subsp. Hydra magnipapillata</name>
    <dbReference type="NCBI Taxonomy" id="667019"/>
    <lineage>
        <taxon>Bacteria</taxon>
        <taxon>Pseudomonadati</taxon>
        <taxon>Pseudomonadota</taxon>
        <taxon>Betaproteobacteria</taxon>
        <taxon>Burkholderiales</taxon>
        <taxon>Comamonadaceae</taxon>
        <taxon>Curvibacter</taxon>
    </lineage>
</organism>
<accession>C9YEV8</accession>